<feature type="transmembrane region" description="Helical" evidence="1">
    <location>
        <begin position="62"/>
        <end position="86"/>
    </location>
</feature>
<protein>
    <submittedName>
        <fullName evidence="2">Uncharacterized protein</fullName>
    </submittedName>
</protein>
<organism evidence="2 3">
    <name type="scientific">Anaerobaca lacustris</name>
    <dbReference type="NCBI Taxonomy" id="3044600"/>
    <lineage>
        <taxon>Bacteria</taxon>
        <taxon>Pseudomonadati</taxon>
        <taxon>Planctomycetota</taxon>
        <taxon>Phycisphaerae</taxon>
        <taxon>Sedimentisphaerales</taxon>
        <taxon>Anaerobacaceae</taxon>
        <taxon>Anaerobaca</taxon>
    </lineage>
</organism>
<sequence>MTPQHTVDTLGAALGDVTMELSWINKVRIGAVIALGVVVIGVLAWPLAAPNDPMSPVRSSDVGFVGTLGLLVLAFAVGVVSFFVAWPHGREIGILAVPFGLATWAVRSGPMQSLTQTHATAQVRQEIVRSLLFEPVYWLLIVAAGFIGVLVAQCICSKQSSKARIASLQSCLKPNAVVIGLFALLIAVLVCGFFIGAFAQDLPTLGKSAAAQPHRGQIVFAGIGAFAVAGFLVKKLFDLSYAWTALAGALVIPFAKIAYYRSDMIEKFAETQPATFFPHAIFAVLPVQLVAFGAIGSVIGYWMALQYEHWRQHESAA</sequence>
<proteinExistence type="predicted"/>
<keyword evidence="1" id="KW-1133">Transmembrane helix</keyword>
<keyword evidence="1" id="KW-0812">Transmembrane</keyword>
<evidence type="ECO:0000313" key="3">
    <source>
        <dbReference type="Proteomes" id="UP001431776"/>
    </source>
</evidence>
<feature type="transmembrane region" description="Helical" evidence="1">
    <location>
        <begin position="136"/>
        <end position="156"/>
    </location>
</feature>
<dbReference type="RefSeq" id="WP_349242866.1">
    <property type="nucleotide sequence ID" value="NZ_JASCXX010000001.1"/>
</dbReference>
<accession>A0AAW6TP22</accession>
<gene>
    <name evidence="2" type="ORF">QJ522_00245</name>
</gene>
<feature type="transmembrane region" description="Helical" evidence="1">
    <location>
        <begin position="216"/>
        <end position="233"/>
    </location>
</feature>
<evidence type="ECO:0000313" key="2">
    <source>
        <dbReference type="EMBL" id="MDI6447456.1"/>
    </source>
</evidence>
<dbReference type="EMBL" id="JASCXX010000001">
    <property type="protein sequence ID" value="MDI6447456.1"/>
    <property type="molecule type" value="Genomic_DNA"/>
</dbReference>
<feature type="transmembrane region" description="Helical" evidence="1">
    <location>
        <begin position="29"/>
        <end position="50"/>
    </location>
</feature>
<feature type="transmembrane region" description="Helical" evidence="1">
    <location>
        <begin position="280"/>
        <end position="304"/>
    </location>
</feature>
<keyword evidence="1" id="KW-0472">Membrane</keyword>
<reference evidence="2" key="1">
    <citation type="submission" date="2023-05" db="EMBL/GenBank/DDBJ databases">
        <title>Anaerotaeda fermentans gen. nov., sp. nov., a novel anaerobic planctomycete of the new family within the order Sedimentisphaerales isolated from Taman Peninsula, Russia.</title>
        <authorList>
            <person name="Khomyakova M.A."/>
            <person name="Merkel A.Y."/>
            <person name="Slobodkin A.I."/>
        </authorList>
    </citation>
    <scope>NUCLEOTIDE SEQUENCE</scope>
    <source>
        <strain evidence="2">M17dextr</strain>
    </source>
</reference>
<feature type="transmembrane region" description="Helical" evidence="1">
    <location>
        <begin position="176"/>
        <end position="196"/>
    </location>
</feature>
<name>A0AAW6TP22_9BACT</name>
<feature type="transmembrane region" description="Helical" evidence="1">
    <location>
        <begin position="240"/>
        <end position="260"/>
    </location>
</feature>
<dbReference type="AlphaFoldDB" id="A0AAW6TP22"/>
<comment type="caution">
    <text evidence="2">The sequence shown here is derived from an EMBL/GenBank/DDBJ whole genome shotgun (WGS) entry which is preliminary data.</text>
</comment>
<evidence type="ECO:0000256" key="1">
    <source>
        <dbReference type="SAM" id="Phobius"/>
    </source>
</evidence>
<dbReference type="Proteomes" id="UP001431776">
    <property type="component" value="Unassembled WGS sequence"/>
</dbReference>
<keyword evidence="3" id="KW-1185">Reference proteome</keyword>